<dbReference type="EMBL" id="SMMG02000005">
    <property type="protein sequence ID" value="KAA3473404.1"/>
    <property type="molecule type" value="Genomic_DNA"/>
</dbReference>
<dbReference type="Proteomes" id="UP000325315">
    <property type="component" value="Unassembled WGS sequence"/>
</dbReference>
<comment type="caution">
    <text evidence="2">The sequence shown here is derived from an EMBL/GenBank/DDBJ whole genome shotgun (WGS) entry which is preliminary data.</text>
</comment>
<reference evidence="2" key="1">
    <citation type="submission" date="2019-08" db="EMBL/GenBank/DDBJ databases">
        <authorList>
            <person name="Liu F."/>
        </authorList>
    </citation>
    <scope>NUCLEOTIDE SEQUENCE [LARGE SCALE GENOMIC DNA]</scope>
    <source>
        <strain evidence="2">PA1801</strain>
        <tissue evidence="2">Leaf</tissue>
    </source>
</reference>
<protein>
    <submittedName>
        <fullName evidence="2">Uncharacterized protein</fullName>
    </submittedName>
</protein>
<proteinExistence type="predicted"/>
<gene>
    <name evidence="2" type="ORF">EPI10_023782</name>
</gene>
<feature type="region of interest" description="Disordered" evidence="1">
    <location>
        <begin position="1"/>
        <end position="26"/>
    </location>
</feature>
<organism evidence="2 3">
    <name type="scientific">Gossypium australe</name>
    <dbReference type="NCBI Taxonomy" id="47621"/>
    <lineage>
        <taxon>Eukaryota</taxon>
        <taxon>Viridiplantae</taxon>
        <taxon>Streptophyta</taxon>
        <taxon>Embryophyta</taxon>
        <taxon>Tracheophyta</taxon>
        <taxon>Spermatophyta</taxon>
        <taxon>Magnoliopsida</taxon>
        <taxon>eudicotyledons</taxon>
        <taxon>Gunneridae</taxon>
        <taxon>Pentapetalae</taxon>
        <taxon>rosids</taxon>
        <taxon>malvids</taxon>
        <taxon>Malvales</taxon>
        <taxon>Malvaceae</taxon>
        <taxon>Malvoideae</taxon>
        <taxon>Gossypium</taxon>
    </lineage>
</organism>
<keyword evidence="3" id="KW-1185">Reference proteome</keyword>
<accession>A0A5B6VWN8</accession>
<name>A0A5B6VWN8_9ROSI</name>
<sequence length="140" mass="15821">MPTRPNYHLEYSQQAQKPPPSEPSSNLENLLKAYMVKNDALIQGQKTTLKNLENEVGQLANELRSRPQGALSSDTKNLRNACKEHYKFVTLKSGKMLESKEFEAKNEPSNSTSKTKVAAVLQKSGLDRFKTPQPPYPQRF</sequence>
<feature type="region of interest" description="Disordered" evidence="1">
    <location>
        <begin position="100"/>
        <end position="140"/>
    </location>
</feature>
<evidence type="ECO:0000313" key="2">
    <source>
        <dbReference type="EMBL" id="KAA3473404.1"/>
    </source>
</evidence>
<dbReference type="OrthoDB" id="1750494at2759"/>
<evidence type="ECO:0000256" key="1">
    <source>
        <dbReference type="SAM" id="MobiDB-lite"/>
    </source>
</evidence>
<dbReference type="AlphaFoldDB" id="A0A5B6VWN8"/>
<evidence type="ECO:0000313" key="3">
    <source>
        <dbReference type="Proteomes" id="UP000325315"/>
    </source>
</evidence>